<dbReference type="Pfam" id="PF00457">
    <property type="entry name" value="Glyco_hydro_11"/>
    <property type="match status" value="1"/>
</dbReference>
<dbReference type="PROSITE" id="PS00777">
    <property type="entry name" value="GH11_2"/>
    <property type="match status" value="1"/>
</dbReference>
<dbReference type="SUPFAM" id="SSF49899">
    <property type="entry name" value="Concanavalin A-like lectins/glucanases"/>
    <property type="match status" value="1"/>
</dbReference>
<evidence type="ECO:0000256" key="1">
    <source>
        <dbReference type="ARBA" id="ARBA00000681"/>
    </source>
</evidence>
<dbReference type="InterPro" id="IPR013319">
    <property type="entry name" value="GH11/12"/>
</dbReference>
<dbReference type="OrthoDB" id="2134412at2759"/>
<dbReference type="EC" id="3.2.1.8" evidence="5 14"/>
<evidence type="ECO:0000313" key="18">
    <source>
        <dbReference type="EMBL" id="ORX38140.1"/>
    </source>
</evidence>
<name>A0A1Y1UJ95_9FUNG</name>
<reference evidence="18 19" key="1">
    <citation type="submission" date="2016-08" db="EMBL/GenBank/DDBJ databases">
        <title>A Parts List for Fungal Cellulosomes Revealed by Comparative Genomics.</title>
        <authorList>
            <consortium name="DOE Joint Genome Institute"/>
            <person name="Haitjema C.H."/>
            <person name="Gilmore S.P."/>
            <person name="Henske J.K."/>
            <person name="Solomon K.V."/>
            <person name="De Groot R."/>
            <person name="Kuo A."/>
            <person name="Mondo S.J."/>
            <person name="Salamov A.A."/>
            <person name="Labutti K."/>
            <person name="Zhao Z."/>
            <person name="Chiniquy J."/>
            <person name="Barry K."/>
            <person name="Brewer H.M."/>
            <person name="Purvine S.O."/>
            <person name="Wright A.T."/>
            <person name="Boxma B."/>
            <person name="Van Alen T."/>
            <person name="Hackstein J.H."/>
            <person name="Baker S.E."/>
            <person name="Grigoriev I.V."/>
            <person name="O'Malley M.A."/>
        </authorList>
    </citation>
    <scope>NUCLEOTIDE SEQUENCE [LARGE SCALE GENOMIC DNA]</scope>
    <source>
        <strain evidence="18 19">S4</strain>
    </source>
</reference>
<dbReference type="PROSITE" id="PS51761">
    <property type="entry name" value="GH11_3"/>
    <property type="match status" value="1"/>
</dbReference>
<dbReference type="InterPro" id="IPR033119">
    <property type="entry name" value="GH11_AS_2"/>
</dbReference>
<reference evidence="18 19" key="2">
    <citation type="submission" date="2016-08" db="EMBL/GenBank/DDBJ databases">
        <title>Pervasive Adenine N6-methylation of Active Genes in Fungi.</title>
        <authorList>
            <consortium name="DOE Joint Genome Institute"/>
            <person name="Mondo S.J."/>
            <person name="Dannebaum R.O."/>
            <person name="Kuo R.C."/>
            <person name="Labutti K."/>
            <person name="Haridas S."/>
            <person name="Kuo A."/>
            <person name="Salamov A."/>
            <person name="Ahrendt S.R."/>
            <person name="Lipzen A."/>
            <person name="Sullivan W."/>
            <person name="Andreopoulos W.B."/>
            <person name="Clum A."/>
            <person name="Lindquist E."/>
            <person name="Daum C."/>
            <person name="Ramamoorthy G.K."/>
            <person name="Gryganskyi A."/>
            <person name="Culley D."/>
            <person name="Magnuson J.K."/>
            <person name="James T.Y."/>
            <person name="O'Malley M.A."/>
            <person name="Stajich J.E."/>
            <person name="Spatafora J.W."/>
            <person name="Visel A."/>
            <person name="Grigoriev I.V."/>
        </authorList>
    </citation>
    <scope>NUCLEOTIDE SEQUENCE [LARGE SCALE GENOMIC DNA]</scope>
    <source>
        <strain evidence="18 19">S4</strain>
    </source>
</reference>
<dbReference type="PANTHER" id="PTHR46828">
    <property type="entry name" value="ENDO-1,4-BETA-XYLANASE A-RELATED"/>
    <property type="match status" value="1"/>
</dbReference>
<dbReference type="PROSITE" id="PS51763">
    <property type="entry name" value="CBM10"/>
    <property type="match status" value="2"/>
</dbReference>
<evidence type="ECO:0000256" key="12">
    <source>
        <dbReference type="ARBA" id="ARBA00023295"/>
    </source>
</evidence>
<comment type="similarity">
    <text evidence="4 14 15">Belongs to the glycosyl hydrolase 11 (cellulase G) family.</text>
</comment>
<feature type="domain" description="GH11" evidence="16">
    <location>
        <begin position="15"/>
        <end position="212"/>
    </location>
</feature>
<evidence type="ECO:0000256" key="3">
    <source>
        <dbReference type="ARBA" id="ARBA00004851"/>
    </source>
</evidence>
<dbReference type="InterPro" id="IPR002883">
    <property type="entry name" value="CBM10/Dockerin_dom"/>
</dbReference>
<keyword evidence="19" id="KW-1185">Reference proteome</keyword>
<dbReference type="Gene3D" id="2.60.120.180">
    <property type="match status" value="1"/>
</dbReference>
<dbReference type="Proteomes" id="UP000193944">
    <property type="component" value="Unassembled WGS sequence"/>
</dbReference>
<evidence type="ECO:0000256" key="9">
    <source>
        <dbReference type="ARBA" id="ARBA00022737"/>
    </source>
</evidence>
<feature type="active site" description="Proton donor" evidence="14">
    <location>
        <position position="199"/>
    </location>
</feature>
<feature type="active site" description="Nucleophile" evidence="14">
    <location>
        <position position="108"/>
    </location>
</feature>
<evidence type="ECO:0000256" key="15">
    <source>
        <dbReference type="RuleBase" id="RU362015"/>
    </source>
</evidence>
<keyword evidence="13 14" id="KW-0624">Polysaccharide degradation</keyword>
<dbReference type="GO" id="GO:0045493">
    <property type="term" value="P:xylan catabolic process"/>
    <property type="evidence" value="ECO:0007669"/>
    <property type="project" value="UniProtKB-UniRule"/>
</dbReference>
<dbReference type="SUPFAM" id="SSF64571">
    <property type="entry name" value="Cellulose docking domain, dockering"/>
    <property type="match status" value="2"/>
</dbReference>
<dbReference type="GO" id="GO:0005576">
    <property type="term" value="C:extracellular region"/>
    <property type="evidence" value="ECO:0007669"/>
    <property type="project" value="UniProtKB-SubCell"/>
</dbReference>
<evidence type="ECO:0000256" key="10">
    <source>
        <dbReference type="ARBA" id="ARBA00022801"/>
    </source>
</evidence>
<dbReference type="GO" id="GO:0031176">
    <property type="term" value="F:endo-1,4-beta-xylanase activity"/>
    <property type="evidence" value="ECO:0007669"/>
    <property type="project" value="UniProtKB-UniRule"/>
</dbReference>
<dbReference type="InterPro" id="IPR009034">
    <property type="entry name" value="Dockerin_dom_fun_sf"/>
</dbReference>
<comment type="caution">
    <text evidence="18">The sequence shown here is derived from an EMBL/GenBank/DDBJ whole genome shotgun (WGS) entry which is preliminary data.</text>
</comment>
<evidence type="ECO:0000256" key="4">
    <source>
        <dbReference type="ARBA" id="ARBA00007792"/>
    </source>
</evidence>
<evidence type="ECO:0000256" key="2">
    <source>
        <dbReference type="ARBA" id="ARBA00004613"/>
    </source>
</evidence>
<dbReference type="EMBL" id="MCFG01000906">
    <property type="protein sequence ID" value="ORX38140.1"/>
    <property type="molecule type" value="Genomic_DNA"/>
</dbReference>
<accession>A0A1Y1UJ95</accession>
<feature type="domain" description="CBM10" evidence="17">
    <location>
        <begin position="249"/>
        <end position="289"/>
    </location>
</feature>
<protein>
    <recommendedName>
        <fullName evidence="5 14">Endo-1,4-beta-xylanase</fullName>
        <ecNumber evidence="5 14">3.2.1.8</ecNumber>
    </recommendedName>
</protein>
<keyword evidence="6" id="KW-0964">Secreted</keyword>
<keyword evidence="12 14" id="KW-0326">Glycosidase</keyword>
<dbReference type="Pfam" id="PF02013">
    <property type="entry name" value="CBM_10"/>
    <property type="match status" value="2"/>
</dbReference>
<keyword evidence="9" id="KW-0677">Repeat</keyword>
<dbReference type="PROSITE" id="PS00776">
    <property type="entry name" value="GH11_1"/>
    <property type="match status" value="1"/>
</dbReference>
<dbReference type="UniPathway" id="UPA00114"/>
<evidence type="ECO:0000256" key="14">
    <source>
        <dbReference type="PROSITE-ProRule" id="PRU01097"/>
    </source>
</evidence>
<evidence type="ECO:0000256" key="8">
    <source>
        <dbReference type="ARBA" id="ARBA00022729"/>
    </source>
</evidence>
<dbReference type="AlphaFoldDB" id="A0A1Y1UJ95"/>
<keyword evidence="8" id="KW-0732">Signal</keyword>
<comment type="pathway">
    <text evidence="3 14 15">Glycan degradation; xylan degradation.</text>
</comment>
<sequence>MGHEGQSKTTQGQNNQSVTGKIGSSGYHYEIWYQGGNNSMTYYDNGTFKASWGGTNDFLARVGLKYNEDKTHQQLGQIDAYFKWTKSGSAGGYNYIGIYGWTVDPLVEYYIVDDWYNKPGSYLGQKKGEFTVDGDTYEIFQNTRVNQPSIKGTSTFPQFFSVRRSARSCGHIDISAHFKKWESLGMKLGKMYEAKVLVEAGGGSGSFDVTYFKMTDGSSVPKTTTTTTTTVKKTTTIAPRPSTKTLPSSCSSKITAQGYKCCSDPNCVVYYTDADGTWGVENGQWCGCGSSANCSQKIIAQGYKCCADSNCTVYYTDADGTWGVENGEWCGCGSA</sequence>
<proteinExistence type="inferred from homology"/>
<organism evidence="18 19">
    <name type="scientific">Anaeromyces robustus</name>
    <dbReference type="NCBI Taxonomy" id="1754192"/>
    <lineage>
        <taxon>Eukaryota</taxon>
        <taxon>Fungi</taxon>
        <taxon>Fungi incertae sedis</taxon>
        <taxon>Chytridiomycota</taxon>
        <taxon>Chytridiomycota incertae sedis</taxon>
        <taxon>Neocallimastigomycetes</taxon>
        <taxon>Neocallimastigales</taxon>
        <taxon>Neocallimastigaceae</taxon>
        <taxon>Anaeromyces</taxon>
    </lineage>
</organism>
<evidence type="ECO:0000256" key="5">
    <source>
        <dbReference type="ARBA" id="ARBA00012590"/>
    </source>
</evidence>
<evidence type="ECO:0000256" key="7">
    <source>
        <dbReference type="ARBA" id="ARBA00022651"/>
    </source>
</evidence>
<dbReference type="InterPro" id="IPR001137">
    <property type="entry name" value="Glyco_hydro_11"/>
</dbReference>
<dbReference type="GO" id="GO:0030246">
    <property type="term" value="F:carbohydrate binding"/>
    <property type="evidence" value="ECO:0007669"/>
    <property type="project" value="UniProtKB-KW"/>
</dbReference>
<dbReference type="InterPro" id="IPR018208">
    <property type="entry name" value="GH11_AS_1"/>
</dbReference>
<evidence type="ECO:0000313" key="19">
    <source>
        <dbReference type="Proteomes" id="UP000193944"/>
    </source>
</evidence>
<evidence type="ECO:0000256" key="13">
    <source>
        <dbReference type="ARBA" id="ARBA00023326"/>
    </source>
</evidence>
<dbReference type="PRINTS" id="PR00911">
    <property type="entry name" value="GLHYDRLASE11"/>
</dbReference>
<keyword evidence="18" id="KW-0430">Lectin</keyword>
<evidence type="ECO:0000256" key="6">
    <source>
        <dbReference type="ARBA" id="ARBA00022525"/>
    </source>
</evidence>
<evidence type="ECO:0000259" key="16">
    <source>
        <dbReference type="PROSITE" id="PS51761"/>
    </source>
</evidence>
<comment type="catalytic activity">
    <reaction evidence="1 14 15">
        <text>Endohydrolysis of (1-&gt;4)-beta-D-xylosidic linkages in xylans.</text>
        <dbReference type="EC" id="3.2.1.8"/>
    </reaction>
</comment>
<gene>
    <name evidence="18" type="ORF">BCR32DRAFT_214517</name>
</gene>
<evidence type="ECO:0000259" key="17">
    <source>
        <dbReference type="PROSITE" id="PS51763"/>
    </source>
</evidence>
<keyword evidence="11 14" id="KW-0119">Carbohydrate metabolism</keyword>
<keyword evidence="10 14" id="KW-0378">Hydrolase</keyword>
<dbReference type="Gene3D" id="3.90.1220.10">
    <property type="entry name" value="Cellulose docking domain, dockering"/>
    <property type="match status" value="2"/>
</dbReference>
<feature type="domain" description="CBM10" evidence="17">
    <location>
        <begin position="293"/>
        <end position="333"/>
    </location>
</feature>
<dbReference type="InterPro" id="IPR013320">
    <property type="entry name" value="ConA-like_dom_sf"/>
</dbReference>
<keyword evidence="7 14" id="KW-0858">Xylan degradation</keyword>
<dbReference type="PANTHER" id="PTHR46828:SF4">
    <property type="entry name" value="ENDO-1,4-BETA-XYLANASE"/>
    <property type="match status" value="1"/>
</dbReference>
<comment type="subcellular location">
    <subcellularLocation>
        <location evidence="2">Secreted</location>
    </subcellularLocation>
</comment>
<dbReference type="InterPro" id="IPR033123">
    <property type="entry name" value="GH11_dom"/>
</dbReference>
<evidence type="ECO:0000256" key="11">
    <source>
        <dbReference type="ARBA" id="ARBA00023277"/>
    </source>
</evidence>